<feature type="binding site" evidence="4">
    <location>
        <begin position="127"/>
        <end position="135"/>
    </location>
    <ligand>
        <name>ATP</name>
        <dbReference type="ChEBI" id="CHEBI:30616"/>
    </ligand>
</feature>
<dbReference type="InterPro" id="IPR037171">
    <property type="entry name" value="NagB/RpiA_transferase-like"/>
</dbReference>
<dbReference type="Pfam" id="PF01812">
    <property type="entry name" value="5-FTHF_cyc-lig"/>
    <property type="match status" value="1"/>
</dbReference>
<dbReference type="InterPro" id="IPR024185">
    <property type="entry name" value="FTHF_cligase-like_sf"/>
</dbReference>
<dbReference type="InterPro" id="IPR002698">
    <property type="entry name" value="FTHF_cligase"/>
</dbReference>
<dbReference type="AlphaFoldDB" id="A0A7C6ECS1"/>
<dbReference type="EC" id="6.3.3.2" evidence="5"/>
<proteinExistence type="inferred from homology"/>
<evidence type="ECO:0000313" key="6">
    <source>
        <dbReference type="EMBL" id="HHS48416.1"/>
    </source>
</evidence>
<gene>
    <name evidence="6" type="ORF">ENM99_00895</name>
</gene>
<feature type="binding site" evidence="4">
    <location>
        <position position="59"/>
    </location>
    <ligand>
        <name>substrate</name>
    </ligand>
</feature>
<dbReference type="PIRSF" id="PIRSF006806">
    <property type="entry name" value="FTHF_cligase"/>
    <property type="match status" value="1"/>
</dbReference>
<dbReference type="GO" id="GO:0046872">
    <property type="term" value="F:metal ion binding"/>
    <property type="evidence" value="ECO:0007669"/>
    <property type="project" value="UniProtKB-KW"/>
</dbReference>
<dbReference type="GO" id="GO:0005524">
    <property type="term" value="F:ATP binding"/>
    <property type="evidence" value="ECO:0007669"/>
    <property type="project" value="UniProtKB-KW"/>
</dbReference>
<sequence>MEVYRYSKSELRQGALRQRKSCSKKFVFLRSLLISKKLANFLRLKNVKNVVSYNPINNEVHPNFLISNDVNVFFTKINAQTLRIARSKSFKRGKFSVLEPFCGTYAFKKQIECFIVPALAFDKRGYRIGYGMGFYDKLLQNSKALKIGVGFDFQVKNFNIKEDKFDVSLDYIITEKRILKCRR</sequence>
<dbReference type="GO" id="GO:0009396">
    <property type="term" value="P:folic acid-containing compound biosynthetic process"/>
    <property type="evidence" value="ECO:0007669"/>
    <property type="project" value="TreeGrafter"/>
</dbReference>
<comment type="similarity">
    <text evidence="1 5">Belongs to the 5-formyltetrahydrofolate cyclo-ligase family.</text>
</comment>
<keyword evidence="5" id="KW-0460">Magnesium</keyword>
<dbReference type="GO" id="GO:0030272">
    <property type="term" value="F:5-formyltetrahydrofolate cyclo-ligase activity"/>
    <property type="evidence" value="ECO:0007669"/>
    <property type="project" value="UniProtKB-EC"/>
</dbReference>
<reference evidence="6" key="1">
    <citation type="journal article" date="2020" name="mSystems">
        <title>Genome- and Community-Level Interaction Insights into Carbon Utilization and Element Cycling Functions of Hydrothermarchaeota in Hydrothermal Sediment.</title>
        <authorList>
            <person name="Zhou Z."/>
            <person name="Liu Y."/>
            <person name="Xu W."/>
            <person name="Pan J."/>
            <person name="Luo Z.H."/>
            <person name="Li M."/>
        </authorList>
    </citation>
    <scope>NUCLEOTIDE SEQUENCE [LARGE SCALE GENOMIC DNA]</scope>
    <source>
        <strain evidence="6">SpSt-1135</strain>
    </source>
</reference>
<comment type="cofactor">
    <cofactor evidence="5">
        <name>Mg(2+)</name>
        <dbReference type="ChEBI" id="CHEBI:18420"/>
    </cofactor>
</comment>
<evidence type="ECO:0000256" key="4">
    <source>
        <dbReference type="PIRSR" id="PIRSR006806-1"/>
    </source>
</evidence>
<evidence type="ECO:0000256" key="5">
    <source>
        <dbReference type="RuleBase" id="RU361279"/>
    </source>
</evidence>
<evidence type="ECO:0000256" key="3">
    <source>
        <dbReference type="ARBA" id="ARBA00022840"/>
    </source>
</evidence>
<keyword evidence="3 4" id="KW-0067">ATP-binding</keyword>
<dbReference type="GO" id="GO:0035999">
    <property type="term" value="P:tetrahydrofolate interconversion"/>
    <property type="evidence" value="ECO:0007669"/>
    <property type="project" value="TreeGrafter"/>
</dbReference>
<comment type="caution">
    <text evidence="6">The sequence shown here is derived from an EMBL/GenBank/DDBJ whole genome shotgun (WGS) entry which is preliminary data.</text>
</comment>
<comment type="catalytic activity">
    <reaction evidence="5">
        <text>(6S)-5-formyl-5,6,7,8-tetrahydrofolate + ATP = (6R)-5,10-methenyltetrahydrofolate + ADP + phosphate</text>
        <dbReference type="Rhea" id="RHEA:10488"/>
        <dbReference type="ChEBI" id="CHEBI:30616"/>
        <dbReference type="ChEBI" id="CHEBI:43474"/>
        <dbReference type="ChEBI" id="CHEBI:57455"/>
        <dbReference type="ChEBI" id="CHEBI:57457"/>
        <dbReference type="ChEBI" id="CHEBI:456216"/>
        <dbReference type="EC" id="6.3.3.2"/>
    </reaction>
</comment>
<dbReference type="Gene3D" id="3.40.50.10420">
    <property type="entry name" value="NagB/RpiA/CoA transferase-like"/>
    <property type="match status" value="1"/>
</dbReference>
<dbReference type="Proteomes" id="UP000886400">
    <property type="component" value="Unassembled WGS sequence"/>
</dbReference>
<feature type="binding site" evidence="4">
    <location>
        <begin position="8"/>
        <end position="12"/>
    </location>
    <ligand>
        <name>ATP</name>
        <dbReference type="ChEBI" id="CHEBI:30616"/>
    </ligand>
</feature>
<keyword evidence="6" id="KW-0436">Ligase</keyword>
<protein>
    <recommendedName>
        <fullName evidence="5">5-formyltetrahydrofolate cyclo-ligase</fullName>
        <ecNumber evidence="5">6.3.3.2</ecNumber>
    </recommendedName>
</protein>
<accession>A0A7C6ECS1</accession>
<keyword evidence="5" id="KW-0479">Metal-binding</keyword>
<evidence type="ECO:0000256" key="1">
    <source>
        <dbReference type="ARBA" id="ARBA00010638"/>
    </source>
</evidence>
<dbReference type="EMBL" id="DRZX01000040">
    <property type="protein sequence ID" value="HHS48416.1"/>
    <property type="molecule type" value="Genomic_DNA"/>
</dbReference>
<dbReference type="NCBIfam" id="TIGR02727">
    <property type="entry name" value="MTHFS_bact"/>
    <property type="match status" value="1"/>
</dbReference>
<dbReference type="PANTHER" id="PTHR23407:SF1">
    <property type="entry name" value="5-FORMYLTETRAHYDROFOLATE CYCLO-LIGASE"/>
    <property type="match status" value="1"/>
</dbReference>
<name>A0A7C6ECS1_DESAE</name>
<organism evidence="6">
    <name type="scientific">Desulfurella acetivorans</name>
    <dbReference type="NCBI Taxonomy" id="33002"/>
    <lineage>
        <taxon>Bacteria</taxon>
        <taxon>Pseudomonadati</taxon>
        <taxon>Campylobacterota</taxon>
        <taxon>Desulfurellia</taxon>
        <taxon>Desulfurellales</taxon>
        <taxon>Desulfurellaceae</taxon>
        <taxon>Desulfurella</taxon>
    </lineage>
</organism>
<keyword evidence="2 4" id="KW-0547">Nucleotide-binding</keyword>
<dbReference type="SUPFAM" id="SSF100950">
    <property type="entry name" value="NagB/RpiA/CoA transferase-like"/>
    <property type="match status" value="1"/>
</dbReference>
<dbReference type="PANTHER" id="PTHR23407">
    <property type="entry name" value="ATPASE INHIBITOR/5-FORMYLTETRAHYDROFOLATE CYCLO-LIGASE"/>
    <property type="match status" value="1"/>
</dbReference>
<evidence type="ECO:0000256" key="2">
    <source>
        <dbReference type="ARBA" id="ARBA00022741"/>
    </source>
</evidence>